<dbReference type="Proteomes" id="UP001476950">
    <property type="component" value="Unassembled WGS sequence"/>
</dbReference>
<name>A0ABV0KGP6_9CYAN</name>
<organism evidence="2 3">
    <name type="scientific">Stenomitos frigidus AS-A4</name>
    <dbReference type="NCBI Taxonomy" id="2933935"/>
    <lineage>
        <taxon>Bacteria</taxon>
        <taxon>Bacillati</taxon>
        <taxon>Cyanobacteriota</taxon>
        <taxon>Cyanophyceae</taxon>
        <taxon>Leptolyngbyales</taxon>
        <taxon>Leptolyngbyaceae</taxon>
        <taxon>Stenomitos</taxon>
    </lineage>
</organism>
<dbReference type="PANTHER" id="PTHR33372:SF2">
    <property type="entry name" value="PROTEIN CHAPERONE-LIKE PROTEIN OF POR1, CHLOROPLASTIC"/>
    <property type="match status" value="1"/>
</dbReference>
<keyword evidence="1" id="KW-1133">Transmembrane helix</keyword>
<comment type="caution">
    <text evidence="2">The sequence shown here is derived from an EMBL/GenBank/DDBJ whole genome shotgun (WGS) entry which is preliminary data.</text>
</comment>
<keyword evidence="3" id="KW-1185">Reference proteome</keyword>
<sequence>MSSQNSYEQLGVTEASSFEEIQDARNRLFAQHQGDRKQLESIEAAYDAVLMDRLRLRQEGKIKVPDRIRFPEKVVPPPSTPPSAPASQGSAWLQRLIDTPSRTDVLIPAGVLTALSAWVVLTPTANVVQLALILGMGATFYFLYRKERKLGRTVLLGLTGLFVGFLVGGALNALLPTQIASLLGSFRLTLNAFVSVVTFFVLWLVSSFLR</sequence>
<keyword evidence="1" id="KW-0812">Transmembrane</keyword>
<reference evidence="2 3" key="1">
    <citation type="submission" date="2022-04" db="EMBL/GenBank/DDBJ databases">
        <title>Positive selection, recombination, and allopatry shape intraspecific diversity of widespread and dominant cyanobacteria.</title>
        <authorList>
            <person name="Wei J."/>
            <person name="Shu W."/>
            <person name="Hu C."/>
        </authorList>
    </citation>
    <scope>NUCLEOTIDE SEQUENCE [LARGE SCALE GENOMIC DNA]</scope>
    <source>
        <strain evidence="2 3">AS-A4</strain>
    </source>
</reference>
<evidence type="ECO:0000256" key="1">
    <source>
        <dbReference type="SAM" id="Phobius"/>
    </source>
</evidence>
<dbReference type="PANTHER" id="PTHR33372">
    <property type="match status" value="1"/>
</dbReference>
<evidence type="ECO:0000313" key="3">
    <source>
        <dbReference type="Proteomes" id="UP001476950"/>
    </source>
</evidence>
<dbReference type="RefSeq" id="WP_190447607.1">
    <property type="nucleotide sequence ID" value="NZ_JAMPLM010000005.1"/>
</dbReference>
<dbReference type="InterPro" id="IPR021788">
    <property type="entry name" value="CPP1-like"/>
</dbReference>
<feature type="transmembrane region" description="Helical" evidence="1">
    <location>
        <begin position="156"/>
        <end position="176"/>
    </location>
</feature>
<feature type="transmembrane region" description="Helical" evidence="1">
    <location>
        <begin position="188"/>
        <end position="209"/>
    </location>
</feature>
<protein>
    <submittedName>
        <fullName evidence="2">CPP1-like family protein</fullName>
    </submittedName>
</protein>
<accession>A0ABV0KGP6</accession>
<feature type="transmembrane region" description="Helical" evidence="1">
    <location>
        <begin position="105"/>
        <end position="121"/>
    </location>
</feature>
<dbReference type="EMBL" id="JAMPLM010000005">
    <property type="protein sequence ID" value="MEP1058401.1"/>
    <property type="molecule type" value="Genomic_DNA"/>
</dbReference>
<feature type="transmembrane region" description="Helical" evidence="1">
    <location>
        <begin position="127"/>
        <end position="144"/>
    </location>
</feature>
<keyword evidence="1" id="KW-0472">Membrane</keyword>
<gene>
    <name evidence="2" type="ORF">NDI38_08110</name>
</gene>
<dbReference type="Pfam" id="PF11833">
    <property type="entry name" value="CPP1-like"/>
    <property type="match status" value="1"/>
</dbReference>
<evidence type="ECO:0000313" key="2">
    <source>
        <dbReference type="EMBL" id="MEP1058401.1"/>
    </source>
</evidence>
<proteinExistence type="predicted"/>